<keyword evidence="1" id="KW-0614">Plasmid</keyword>
<evidence type="ECO:0000313" key="1">
    <source>
        <dbReference type="EMBL" id="APD92304.1"/>
    </source>
</evidence>
<protein>
    <recommendedName>
        <fullName evidence="3">Molybdenum cofactor carrier</fullName>
    </recommendedName>
</protein>
<dbReference type="Pfam" id="PF12694">
    <property type="entry name" value="cpYpsA"/>
    <property type="match status" value="1"/>
</dbReference>
<dbReference type="RefSeq" id="WP_071960918.1">
    <property type="nucleotide sequence ID" value="NZ_CP018025.1"/>
</dbReference>
<accession>A0AAC9JEU5</accession>
<dbReference type="AlphaFoldDB" id="A0AAC9JEU5"/>
<proteinExistence type="predicted"/>
<dbReference type="InterPro" id="IPR024755">
    <property type="entry name" value="cpYpsA"/>
</dbReference>
<reference evidence="1 2" key="1">
    <citation type="submission" date="2016-11" db="EMBL/GenBank/DDBJ databases">
        <title>Networking in microbes: conjugative elements and plasmids in the genus Alteromonas.</title>
        <authorList>
            <person name="Lopez-Perez M."/>
            <person name="Ramon-Marco N."/>
            <person name="Rodriguez-Valera F."/>
        </authorList>
    </citation>
    <scope>NUCLEOTIDE SEQUENCE [LARGE SCALE GENOMIC DNA]</scope>
    <source>
        <strain evidence="1 2">CP48</strain>
        <plasmid evidence="2">pamcp48-600</plasmid>
    </source>
</reference>
<geneLocation type="plasmid" evidence="2">
    <name>pamcp48-600</name>
</geneLocation>
<dbReference type="EMBL" id="CP018025">
    <property type="protein sequence ID" value="APD92304.1"/>
    <property type="molecule type" value="Genomic_DNA"/>
</dbReference>
<dbReference type="Gene3D" id="3.40.50.450">
    <property type="match status" value="1"/>
</dbReference>
<name>A0AAC9JEU5_9ALTE</name>
<sequence>MFKMKRLPIPDNSPLTIITGGQTGADRAGLDASYRLRIPTSGYVPRGCKTENGPDFSLRRYNVVEHDSDKYPPRTIANIQHADVTVILSPKRNSKGTELALETCIEFNKPHIILSTLDKKDESDALTFFHFFPHRIINIAGNRESACPGLHVAAGKFLMSTLSRHLKEKGWLKPDFTRRAPGHFSVTGD</sequence>
<organism evidence="1 2">
    <name type="scientific">Alteromonas mediterranea</name>
    <dbReference type="NCBI Taxonomy" id="314275"/>
    <lineage>
        <taxon>Bacteria</taxon>
        <taxon>Pseudomonadati</taxon>
        <taxon>Pseudomonadota</taxon>
        <taxon>Gammaproteobacteria</taxon>
        <taxon>Alteromonadales</taxon>
        <taxon>Alteromonadaceae</taxon>
        <taxon>Alteromonas/Salinimonas group</taxon>
        <taxon>Alteromonas</taxon>
    </lineage>
</organism>
<evidence type="ECO:0000313" key="2">
    <source>
        <dbReference type="Proteomes" id="UP000182101"/>
    </source>
</evidence>
<evidence type="ECO:0008006" key="3">
    <source>
        <dbReference type="Google" id="ProtNLM"/>
    </source>
</evidence>
<dbReference type="Proteomes" id="UP000182101">
    <property type="component" value="Plasmid pAMCP48-600"/>
</dbReference>
<gene>
    <name evidence="1" type="ORF">BM524_20575</name>
</gene>